<organism evidence="1 2">
    <name type="scientific">Papaver somniferum</name>
    <name type="common">Opium poppy</name>
    <dbReference type="NCBI Taxonomy" id="3469"/>
    <lineage>
        <taxon>Eukaryota</taxon>
        <taxon>Viridiplantae</taxon>
        <taxon>Streptophyta</taxon>
        <taxon>Embryophyta</taxon>
        <taxon>Tracheophyta</taxon>
        <taxon>Spermatophyta</taxon>
        <taxon>Magnoliopsida</taxon>
        <taxon>Ranunculales</taxon>
        <taxon>Papaveraceae</taxon>
        <taxon>Papaveroideae</taxon>
        <taxon>Papaver</taxon>
    </lineage>
</organism>
<accession>A0A4Y7KQ20</accession>
<name>A0A4Y7KQ20_PAPSO</name>
<keyword evidence="2" id="KW-1185">Reference proteome</keyword>
<evidence type="ECO:0000313" key="2">
    <source>
        <dbReference type="Proteomes" id="UP000316621"/>
    </source>
</evidence>
<protein>
    <submittedName>
        <fullName evidence="1">Uncharacterized protein</fullName>
    </submittedName>
</protein>
<dbReference type="EMBL" id="CM010722">
    <property type="protein sequence ID" value="RZC74956.1"/>
    <property type="molecule type" value="Genomic_DNA"/>
</dbReference>
<dbReference type="Proteomes" id="UP000316621">
    <property type="component" value="Chromosome 8"/>
</dbReference>
<gene>
    <name evidence="1" type="ORF">C5167_050438</name>
</gene>
<dbReference type="Gramene" id="RZC74956">
    <property type="protein sequence ID" value="RZC74956"/>
    <property type="gene ID" value="C5167_050438"/>
</dbReference>
<reference evidence="1 2" key="1">
    <citation type="journal article" date="2018" name="Science">
        <title>The opium poppy genome and morphinan production.</title>
        <authorList>
            <person name="Guo L."/>
            <person name="Winzer T."/>
            <person name="Yang X."/>
            <person name="Li Y."/>
            <person name="Ning Z."/>
            <person name="He Z."/>
            <person name="Teodor R."/>
            <person name="Lu Y."/>
            <person name="Bowser T.A."/>
            <person name="Graham I.A."/>
            <person name="Ye K."/>
        </authorList>
    </citation>
    <scope>NUCLEOTIDE SEQUENCE [LARGE SCALE GENOMIC DNA]</scope>
    <source>
        <strain evidence="2">cv. HN1</strain>
        <tissue evidence="1">Leaves</tissue>
    </source>
</reference>
<evidence type="ECO:0000313" key="1">
    <source>
        <dbReference type="EMBL" id="RZC74956.1"/>
    </source>
</evidence>
<sequence length="64" mass="7348">MNSIRVTSSLTGKIYSLLHTLKLHELHISFSIQKKKKKKKSVIKSFLLEKIQGTINPTQKLLTK</sequence>
<proteinExistence type="predicted"/>
<dbReference type="AlphaFoldDB" id="A0A4Y7KQ20"/>
<feature type="non-terminal residue" evidence="1">
    <location>
        <position position="64"/>
    </location>
</feature>